<evidence type="ECO:0000259" key="12">
    <source>
        <dbReference type="PROSITE" id="PS50109"/>
    </source>
</evidence>
<protein>
    <recommendedName>
        <fullName evidence="3">histidine kinase</fullName>
        <ecNumber evidence="3">2.7.13.3</ecNumber>
    </recommendedName>
</protein>
<evidence type="ECO:0000256" key="4">
    <source>
        <dbReference type="ARBA" id="ARBA00022553"/>
    </source>
</evidence>
<organism evidence="14 15">
    <name type="scientific">Pseudoxanthobacter soli DSM 19599</name>
    <dbReference type="NCBI Taxonomy" id="1123029"/>
    <lineage>
        <taxon>Bacteria</taxon>
        <taxon>Pseudomonadati</taxon>
        <taxon>Pseudomonadota</taxon>
        <taxon>Alphaproteobacteria</taxon>
        <taxon>Hyphomicrobiales</taxon>
        <taxon>Segnochrobactraceae</taxon>
        <taxon>Pseudoxanthobacter</taxon>
    </lineage>
</organism>
<dbReference type="CDD" id="cd00082">
    <property type="entry name" value="HisKA"/>
    <property type="match status" value="1"/>
</dbReference>
<feature type="transmembrane region" description="Helical" evidence="11">
    <location>
        <begin position="20"/>
        <end position="41"/>
    </location>
</feature>
<accession>A0A1M7ZMX1</accession>
<name>A0A1M7ZMX1_9HYPH</name>
<keyword evidence="10 11" id="KW-0472">Membrane</keyword>
<dbReference type="GO" id="GO:0000155">
    <property type="term" value="F:phosphorelay sensor kinase activity"/>
    <property type="evidence" value="ECO:0007669"/>
    <property type="project" value="InterPro"/>
</dbReference>
<evidence type="ECO:0000256" key="1">
    <source>
        <dbReference type="ARBA" id="ARBA00000085"/>
    </source>
</evidence>
<evidence type="ECO:0000313" key="14">
    <source>
        <dbReference type="EMBL" id="SHO66250.1"/>
    </source>
</evidence>
<dbReference type="Gene3D" id="6.10.340.10">
    <property type="match status" value="1"/>
</dbReference>
<evidence type="ECO:0000256" key="7">
    <source>
        <dbReference type="ARBA" id="ARBA00022777"/>
    </source>
</evidence>
<dbReference type="PANTHER" id="PTHR45436:SF8">
    <property type="entry name" value="HISTIDINE KINASE"/>
    <property type="match status" value="1"/>
</dbReference>
<evidence type="ECO:0000256" key="2">
    <source>
        <dbReference type="ARBA" id="ARBA00004370"/>
    </source>
</evidence>
<dbReference type="CDD" id="cd06225">
    <property type="entry name" value="HAMP"/>
    <property type="match status" value="1"/>
</dbReference>
<dbReference type="Gene3D" id="1.10.287.130">
    <property type="match status" value="1"/>
</dbReference>
<evidence type="ECO:0000256" key="6">
    <source>
        <dbReference type="ARBA" id="ARBA00022692"/>
    </source>
</evidence>
<dbReference type="EMBL" id="FRXO01000005">
    <property type="protein sequence ID" value="SHO66250.1"/>
    <property type="molecule type" value="Genomic_DNA"/>
</dbReference>
<evidence type="ECO:0000256" key="8">
    <source>
        <dbReference type="ARBA" id="ARBA00022989"/>
    </source>
</evidence>
<sequence length="473" mass="51288">MFRDGLGGGGRFFRTTAFRLAVIYLVVFAALAVFLIGYLGYNTNELISRQMQDTIEAELQGLSEQYRAGGVVRLVRVIDARSRSPGASLYLLTDFAGNRIAGNVADVPSSVLDSADGIARPVHYVRLEGDDAPEKARQDTSALVRVFVLPGGFRLLVGRDLAERDHLSQVVNEARWISAGVFLLLGFVTWFFVQHRVLRRIEAMAETSRRIMDGDLTGRLTVDGSGDEFDRLAESLNAMLERIEQLMRGFKEVSDNIAHDLRTPLTRLRARVEDALRMPPSEALYREALEGTIEESDGLIRTFEALLRIARVEAGSAGVAPEPVDVAEIVRDAAELYEPLAEDAGVRLEVESAESATVMGSRELIAQAVINLIDNAMKYGRPAEPGVEACIRVSSRREDGAALISVADNGPGVPEGDQSRIVRRFVRLEASRSAPGSGLGLSLVQAVAGLHKGTLVLGDAAPGLIVTLRLPSA</sequence>
<dbReference type="RefSeq" id="WP_175563707.1">
    <property type="nucleotide sequence ID" value="NZ_FRXO01000005.1"/>
</dbReference>
<dbReference type="InterPro" id="IPR050428">
    <property type="entry name" value="TCS_sensor_his_kinase"/>
</dbReference>
<dbReference type="Gene3D" id="3.30.565.10">
    <property type="entry name" value="Histidine kinase-like ATPase, C-terminal domain"/>
    <property type="match status" value="1"/>
</dbReference>
<reference evidence="14 15" key="1">
    <citation type="submission" date="2016-12" db="EMBL/GenBank/DDBJ databases">
        <authorList>
            <person name="Song W.-J."/>
            <person name="Kurnit D.M."/>
        </authorList>
    </citation>
    <scope>NUCLEOTIDE SEQUENCE [LARGE SCALE GENOMIC DNA]</scope>
    <source>
        <strain evidence="14 15">DSM 19599</strain>
    </source>
</reference>
<dbReference type="SUPFAM" id="SSF47384">
    <property type="entry name" value="Homodimeric domain of signal transducing histidine kinase"/>
    <property type="match status" value="1"/>
</dbReference>
<keyword evidence="15" id="KW-1185">Reference proteome</keyword>
<keyword evidence="4" id="KW-0597">Phosphoprotein</keyword>
<keyword evidence="5" id="KW-0808">Transferase</keyword>
<gene>
    <name evidence="14" type="ORF">SAMN02745172_02905</name>
</gene>
<dbReference type="InterPro" id="IPR003594">
    <property type="entry name" value="HATPase_dom"/>
</dbReference>
<evidence type="ECO:0000256" key="5">
    <source>
        <dbReference type="ARBA" id="ARBA00022679"/>
    </source>
</evidence>
<dbReference type="EC" id="2.7.13.3" evidence="3"/>
<evidence type="ECO:0000256" key="11">
    <source>
        <dbReference type="SAM" id="Phobius"/>
    </source>
</evidence>
<keyword evidence="9" id="KW-0902">Two-component regulatory system</keyword>
<dbReference type="InterPro" id="IPR036097">
    <property type="entry name" value="HisK_dim/P_sf"/>
</dbReference>
<dbReference type="PRINTS" id="PR00344">
    <property type="entry name" value="BCTRLSENSOR"/>
</dbReference>
<evidence type="ECO:0000256" key="10">
    <source>
        <dbReference type="ARBA" id="ARBA00023136"/>
    </source>
</evidence>
<evidence type="ECO:0000256" key="9">
    <source>
        <dbReference type="ARBA" id="ARBA00023012"/>
    </source>
</evidence>
<keyword evidence="7 14" id="KW-0418">Kinase</keyword>
<dbReference type="PROSITE" id="PS50109">
    <property type="entry name" value="HIS_KIN"/>
    <property type="match status" value="1"/>
</dbReference>
<dbReference type="PANTHER" id="PTHR45436">
    <property type="entry name" value="SENSOR HISTIDINE KINASE YKOH"/>
    <property type="match status" value="1"/>
</dbReference>
<feature type="domain" description="HAMP" evidence="13">
    <location>
        <begin position="195"/>
        <end position="248"/>
    </location>
</feature>
<dbReference type="InterPro" id="IPR003661">
    <property type="entry name" value="HisK_dim/P_dom"/>
</dbReference>
<feature type="transmembrane region" description="Helical" evidence="11">
    <location>
        <begin position="174"/>
        <end position="193"/>
    </location>
</feature>
<dbReference type="SMART" id="SM00388">
    <property type="entry name" value="HisKA"/>
    <property type="match status" value="1"/>
</dbReference>
<dbReference type="STRING" id="1123029.SAMN02745172_02905"/>
<dbReference type="AlphaFoldDB" id="A0A1M7ZMX1"/>
<evidence type="ECO:0000259" key="13">
    <source>
        <dbReference type="PROSITE" id="PS50885"/>
    </source>
</evidence>
<dbReference type="GO" id="GO:0005886">
    <property type="term" value="C:plasma membrane"/>
    <property type="evidence" value="ECO:0007669"/>
    <property type="project" value="TreeGrafter"/>
</dbReference>
<dbReference type="Pfam" id="PF00512">
    <property type="entry name" value="HisKA"/>
    <property type="match status" value="1"/>
</dbReference>
<feature type="domain" description="Histidine kinase" evidence="12">
    <location>
        <begin position="256"/>
        <end position="473"/>
    </location>
</feature>
<dbReference type="InterPro" id="IPR005467">
    <property type="entry name" value="His_kinase_dom"/>
</dbReference>
<dbReference type="Proteomes" id="UP000186406">
    <property type="component" value="Unassembled WGS sequence"/>
</dbReference>
<evidence type="ECO:0000256" key="3">
    <source>
        <dbReference type="ARBA" id="ARBA00012438"/>
    </source>
</evidence>
<dbReference type="InterPro" id="IPR036890">
    <property type="entry name" value="HATPase_C_sf"/>
</dbReference>
<comment type="subcellular location">
    <subcellularLocation>
        <location evidence="2">Membrane</location>
    </subcellularLocation>
</comment>
<dbReference type="SMART" id="SM00304">
    <property type="entry name" value="HAMP"/>
    <property type="match status" value="1"/>
</dbReference>
<proteinExistence type="predicted"/>
<dbReference type="InterPro" id="IPR003660">
    <property type="entry name" value="HAMP_dom"/>
</dbReference>
<evidence type="ECO:0000313" key="15">
    <source>
        <dbReference type="Proteomes" id="UP000186406"/>
    </source>
</evidence>
<dbReference type="InterPro" id="IPR004358">
    <property type="entry name" value="Sig_transdc_His_kin-like_C"/>
</dbReference>
<keyword evidence="8 11" id="KW-1133">Transmembrane helix</keyword>
<dbReference type="Pfam" id="PF00672">
    <property type="entry name" value="HAMP"/>
    <property type="match status" value="1"/>
</dbReference>
<dbReference type="SUPFAM" id="SSF158472">
    <property type="entry name" value="HAMP domain-like"/>
    <property type="match status" value="1"/>
</dbReference>
<dbReference type="SUPFAM" id="SSF55874">
    <property type="entry name" value="ATPase domain of HSP90 chaperone/DNA topoisomerase II/histidine kinase"/>
    <property type="match status" value="1"/>
</dbReference>
<comment type="catalytic activity">
    <reaction evidence="1">
        <text>ATP + protein L-histidine = ADP + protein N-phospho-L-histidine.</text>
        <dbReference type="EC" id="2.7.13.3"/>
    </reaction>
</comment>
<keyword evidence="6 11" id="KW-0812">Transmembrane</keyword>
<dbReference type="PROSITE" id="PS50885">
    <property type="entry name" value="HAMP"/>
    <property type="match status" value="1"/>
</dbReference>
<dbReference type="SMART" id="SM00387">
    <property type="entry name" value="HATPase_c"/>
    <property type="match status" value="1"/>
</dbReference>
<dbReference type="Pfam" id="PF02518">
    <property type="entry name" value="HATPase_c"/>
    <property type="match status" value="1"/>
</dbReference>